<dbReference type="Pfam" id="PF10137">
    <property type="entry name" value="CAP12-PCTIR_TIR"/>
    <property type="match status" value="1"/>
</dbReference>
<dbReference type="AlphaFoldDB" id="A0A2S2KU42"/>
<dbReference type="GeneID" id="76210095"/>
<feature type="region of interest" description="Disordered" evidence="1">
    <location>
        <begin position="1"/>
        <end position="20"/>
    </location>
</feature>
<dbReference type="InterPro" id="IPR019302">
    <property type="entry name" value="CAP12/PCTIR_TIR_dom"/>
</dbReference>
<gene>
    <name evidence="3" type="ORF">NZNM25_18680</name>
</gene>
<feature type="compositionally biased region" description="Basic and acidic residues" evidence="1">
    <location>
        <begin position="212"/>
        <end position="221"/>
    </location>
</feature>
<feature type="compositionally biased region" description="Acidic residues" evidence="1">
    <location>
        <begin position="193"/>
        <end position="211"/>
    </location>
</feature>
<name>A0A2S2KU42_9ARCH</name>
<evidence type="ECO:0000256" key="1">
    <source>
        <dbReference type="SAM" id="MobiDB-lite"/>
    </source>
</evidence>
<sequence length="373" mass="42584">MSEKKEKSNPKMGKRSKEHLFPRDTLKRSLNVSHAIWEQNGGNPFNILDLAPQVGYSPNSSGFRVLLASSFRYGLTEGSHITKIISLTNLGKSIVAPLEQTDVGSMLRQALLHNDLFAKVYKHFDGKPIPKKEVLRNTLVHDPSMGGFGIPREDVESFIDIFIQNIIDYNLEQDIRGTNYLRLDKLSTSNNIESEDKDMQDVEFEEEDEENKEQKPIIKEQKLSETETPKVFISHSKNKKILEQIKQMLQFGKFEYEIAIETETTAIPIPEKIFGLMRECTCAVINVSADESERKEDGSYGVNPNVLIEIGAAFLRYDKRVILLVDKKVKLPSNLQGLYQTYYEGNELSWDTAMKLQESLSKFRDNKTNAKIE</sequence>
<reference evidence="3 4" key="1">
    <citation type="submission" date="2018-05" db="EMBL/GenBank/DDBJ databases">
        <title>genome sequencing of Nitrosopumilus sp. NM25.</title>
        <authorList>
            <person name="Mori K."/>
            <person name="Nakagawa T."/>
        </authorList>
    </citation>
    <scope>NUCLEOTIDE SEQUENCE [LARGE SCALE GENOMIC DNA]</scope>
    <source>
        <strain evidence="3 4">NM25</strain>
    </source>
</reference>
<dbReference type="EMBL" id="BGKI01000012">
    <property type="protein sequence ID" value="GBH35077.1"/>
    <property type="molecule type" value="Genomic_DNA"/>
</dbReference>
<protein>
    <recommendedName>
        <fullName evidence="2">CD-NTase-associated protein 12/Pycsar effector protein TIR domain-containing protein</fullName>
    </recommendedName>
</protein>
<organism evidence="3 4">
    <name type="scientific">Nitrosopumilus zosterae</name>
    <dbReference type="NCBI Taxonomy" id="718286"/>
    <lineage>
        <taxon>Archaea</taxon>
        <taxon>Nitrososphaerota</taxon>
        <taxon>Nitrososphaeria</taxon>
        <taxon>Nitrosopumilales</taxon>
        <taxon>Nitrosopumilaceae</taxon>
        <taxon>Nitrosopumilus</taxon>
    </lineage>
</organism>
<dbReference type="RefSeq" id="WP_109877693.1">
    <property type="nucleotide sequence ID" value="NZ_AP026695.1"/>
</dbReference>
<evidence type="ECO:0000313" key="3">
    <source>
        <dbReference type="EMBL" id="GBH35077.1"/>
    </source>
</evidence>
<dbReference type="Proteomes" id="UP000245829">
    <property type="component" value="Unassembled WGS sequence"/>
</dbReference>
<keyword evidence="4" id="KW-1185">Reference proteome</keyword>
<evidence type="ECO:0000259" key="2">
    <source>
        <dbReference type="Pfam" id="PF10137"/>
    </source>
</evidence>
<feature type="region of interest" description="Disordered" evidence="1">
    <location>
        <begin position="192"/>
        <end position="221"/>
    </location>
</feature>
<dbReference type="GO" id="GO:0050135">
    <property type="term" value="F:NADP+ nucleosidase activity"/>
    <property type="evidence" value="ECO:0007669"/>
    <property type="project" value="InterPro"/>
</dbReference>
<dbReference type="OrthoDB" id="386561at2157"/>
<comment type="caution">
    <text evidence="3">The sequence shown here is derived from an EMBL/GenBank/DDBJ whole genome shotgun (WGS) entry which is preliminary data.</text>
</comment>
<proteinExistence type="predicted"/>
<feature type="domain" description="CD-NTase-associated protein 12/Pycsar effector protein TIR" evidence="2">
    <location>
        <begin position="230"/>
        <end position="343"/>
    </location>
</feature>
<accession>A0A2S2KU42</accession>
<evidence type="ECO:0000313" key="4">
    <source>
        <dbReference type="Proteomes" id="UP000245829"/>
    </source>
</evidence>